<dbReference type="SUPFAM" id="SSF103657">
    <property type="entry name" value="BAR/IMD domain-like"/>
    <property type="match status" value="1"/>
</dbReference>
<dbReference type="EMBL" id="JH767133">
    <property type="protein sequence ID" value="EQC42142.1"/>
    <property type="molecule type" value="Genomic_DNA"/>
</dbReference>
<dbReference type="STRING" id="1156394.T0SGS4"/>
<feature type="region of interest" description="Disordered" evidence="1">
    <location>
        <begin position="389"/>
        <end position="432"/>
    </location>
</feature>
<organism evidence="2 3">
    <name type="scientific">Saprolegnia diclina (strain VS20)</name>
    <dbReference type="NCBI Taxonomy" id="1156394"/>
    <lineage>
        <taxon>Eukaryota</taxon>
        <taxon>Sar</taxon>
        <taxon>Stramenopiles</taxon>
        <taxon>Oomycota</taxon>
        <taxon>Saprolegniomycetes</taxon>
        <taxon>Saprolegniales</taxon>
        <taxon>Saprolegniaceae</taxon>
        <taxon>Saprolegnia</taxon>
    </lineage>
</organism>
<evidence type="ECO:0008006" key="4">
    <source>
        <dbReference type="Google" id="ProtNLM"/>
    </source>
</evidence>
<evidence type="ECO:0000313" key="3">
    <source>
        <dbReference type="Proteomes" id="UP000030762"/>
    </source>
</evidence>
<accession>T0SGS4</accession>
<dbReference type="CDD" id="cd07307">
    <property type="entry name" value="BAR"/>
    <property type="match status" value="1"/>
</dbReference>
<dbReference type="Proteomes" id="UP000030762">
    <property type="component" value="Unassembled WGS sequence"/>
</dbReference>
<proteinExistence type="predicted"/>
<dbReference type="InterPro" id="IPR027267">
    <property type="entry name" value="AH/BAR_dom_sf"/>
</dbReference>
<evidence type="ECO:0000256" key="1">
    <source>
        <dbReference type="SAM" id="MobiDB-lite"/>
    </source>
</evidence>
<dbReference type="GeneID" id="19941709"/>
<evidence type="ECO:0000313" key="2">
    <source>
        <dbReference type="EMBL" id="EQC42142.1"/>
    </source>
</evidence>
<dbReference type="AlphaFoldDB" id="T0SGS4"/>
<dbReference type="OrthoDB" id="167114at2759"/>
<keyword evidence="3" id="KW-1185">Reference proteome</keyword>
<reference evidence="2 3" key="1">
    <citation type="submission" date="2012-04" db="EMBL/GenBank/DDBJ databases">
        <title>The Genome Sequence of Saprolegnia declina VS20.</title>
        <authorList>
            <consortium name="The Broad Institute Genome Sequencing Platform"/>
            <person name="Russ C."/>
            <person name="Nusbaum C."/>
            <person name="Tyler B."/>
            <person name="van West P."/>
            <person name="Dieguez-Uribeondo J."/>
            <person name="de Bruijn I."/>
            <person name="Tripathy S."/>
            <person name="Jiang R."/>
            <person name="Young S.K."/>
            <person name="Zeng Q."/>
            <person name="Gargeya S."/>
            <person name="Fitzgerald M."/>
            <person name="Haas B."/>
            <person name="Abouelleil A."/>
            <person name="Alvarado L."/>
            <person name="Arachchi H.M."/>
            <person name="Berlin A."/>
            <person name="Chapman S.B."/>
            <person name="Goldberg J."/>
            <person name="Griggs A."/>
            <person name="Gujja S."/>
            <person name="Hansen M."/>
            <person name="Howarth C."/>
            <person name="Imamovic A."/>
            <person name="Larimer J."/>
            <person name="McCowen C."/>
            <person name="Montmayeur A."/>
            <person name="Murphy C."/>
            <person name="Neiman D."/>
            <person name="Pearson M."/>
            <person name="Priest M."/>
            <person name="Roberts A."/>
            <person name="Saif S."/>
            <person name="Shea T."/>
            <person name="Sisk P."/>
            <person name="Sykes S."/>
            <person name="Wortman J."/>
            <person name="Nusbaum C."/>
            <person name="Birren B."/>
        </authorList>
    </citation>
    <scope>NUCLEOTIDE SEQUENCE [LARGE SCALE GENOMIC DNA]</scope>
    <source>
        <strain evidence="2 3">VS20</strain>
    </source>
</reference>
<dbReference type="RefSeq" id="XP_008604711.1">
    <property type="nucleotide sequence ID" value="XM_008606489.1"/>
</dbReference>
<dbReference type="InParanoid" id="T0SGS4"/>
<dbReference type="OMA" id="RMFRNEQ"/>
<sequence>MSSIRVRATNKLMAKLGATKPSKNTQFDIAAAGFEELQSGVVNLDNALQGFILSLKGFHASANVLLRAVEDVASVRCSDNMGTAPEVRQFVDVFKACSLSIDITKLTELVKTFETRVQKPSQGWLHQVAHLKSEIEDFNDSHITFDHYTKKVQTLRDAHNKRAGAGKQEKSKDVDKLHRNEQKLVTISTNYNKTSEKTIQDLRTFLQNRDATLLPLVQRIIEFRLAYAKDVYDLTAKLDPLLRISTFNEHLSRLESFAPSGHDSAIPAATRTDDEPEVQVTTLSFNDFVGPTTEAPPSADFFQAPATQHGSVTSSHATHLSSGSSWQDFNAPSASPAFEASFPSASGNHITTSAVAGSRTSFNSTTTAARTGSIKADGGFPAFHAPDEAGFNPFAATPPPSFSEAPPMNPFGASAFPPPPPTTPQDSFNFMQ</sequence>
<name>T0SGS4_SAPDV</name>
<gene>
    <name evidence="2" type="ORF">SDRG_00982</name>
</gene>
<dbReference type="Gene3D" id="1.20.1270.60">
    <property type="entry name" value="Arfaptin homology (AH) domain/BAR domain"/>
    <property type="match status" value="1"/>
</dbReference>
<protein>
    <recommendedName>
        <fullName evidence="4">BAR domain-containing protein</fullName>
    </recommendedName>
</protein>
<feature type="region of interest" description="Disordered" evidence="1">
    <location>
        <begin position="310"/>
        <end position="333"/>
    </location>
</feature>
<feature type="compositionally biased region" description="Low complexity" evidence="1">
    <location>
        <begin position="313"/>
        <end position="333"/>
    </location>
</feature>
<dbReference type="VEuPathDB" id="FungiDB:SDRG_00982"/>
<dbReference type="eggNOG" id="ENOG502S0TX">
    <property type="taxonomic scope" value="Eukaryota"/>
</dbReference>